<keyword evidence="9" id="KW-1185">Reference proteome</keyword>
<evidence type="ECO:0000256" key="7">
    <source>
        <dbReference type="ARBA" id="ARBA00023211"/>
    </source>
</evidence>
<feature type="transmembrane region" description="Helical" evidence="8">
    <location>
        <begin position="188"/>
        <end position="206"/>
    </location>
</feature>
<feature type="transmembrane region" description="Helical" evidence="8">
    <location>
        <begin position="307"/>
        <end position="327"/>
    </location>
</feature>
<evidence type="ECO:0000256" key="4">
    <source>
        <dbReference type="ARBA" id="ARBA00022801"/>
    </source>
</evidence>
<feature type="transmembrane region" description="Helical" evidence="8">
    <location>
        <begin position="138"/>
        <end position="161"/>
    </location>
</feature>
<feature type="transmembrane region" description="Helical" evidence="8">
    <location>
        <begin position="277"/>
        <end position="295"/>
    </location>
</feature>
<dbReference type="InterPro" id="IPR006186">
    <property type="entry name" value="Ser/Thr-sp_prot-phosphatase"/>
</dbReference>
<keyword evidence="4" id="KW-0378">Hydrolase</keyword>
<evidence type="ECO:0000256" key="6">
    <source>
        <dbReference type="ARBA" id="ARBA00023136"/>
    </source>
</evidence>
<evidence type="ECO:0000256" key="2">
    <source>
        <dbReference type="ARBA" id="ARBA00022692"/>
    </source>
</evidence>
<dbReference type="Gene3D" id="3.60.21.10">
    <property type="match status" value="1"/>
</dbReference>
<accession>A0A915EM83</accession>
<evidence type="ECO:0000313" key="10">
    <source>
        <dbReference type="WBParaSite" id="jg7360"/>
    </source>
</evidence>
<dbReference type="GO" id="GO:0016020">
    <property type="term" value="C:membrane"/>
    <property type="evidence" value="ECO:0007669"/>
    <property type="project" value="UniProtKB-SubCell"/>
</dbReference>
<keyword evidence="2 8" id="KW-0812">Transmembrane</keyword>
<dbReference type="GO" id="GO:0004722">
    <property type="term" value="F:protein serine/threonine phosphatase activity"/>
    <property type="evidence" value="ECO:0007669"/>
    <property type="project" value="InterPro"/>
</dbReference>
<dbReference type="Proteomes" id="UP000887574">
    <property type="component" value="Unplaced"/>
</dbReference>
<feature type="transmembrane region" description="Helical" evidence="8">
    <location>
        <begin position="218"/>
        <end position="237"/>
    </location>
</feature>
<evidence type="ECO:0000256" key="3">
    <source>
        <dbReference type="ARBA" id="ARBA00022723"/>
    </source>
</evidence>
<proteinExistence type="predicted"/>
<dbReference type="WBParaSite" id="jg7360">
    <property type="protein sequence ID" value="jg7360"/>
    <property type="gene ID" value="jg7360"/>
</dbReference>
<dbReference type="PANTHER" id="PTHR45619">
    <property type="entry name" value="SERINE/THREONINE-PROTEIN PHOSPHATASE PP2A-RELATED"/>
    <property type="match status" value="1"/>
</dbReference>
<keyword evidence="6 8" id="KW-0472">Membrane</keyword>
<evidence type="ECO:0000256" key="5">
    <source>
        <dbReference type="ARBA" id="ARBA00022989"/>
    </source>
</evidence>
<comment type="subcellular location">
    <subcellularLocation>
        <location evidence="1">Membrane</location>
        <topology evidence="1">Multi-pass membrane protein</topology>
    </subcellularLocation>
</comment>
<feature type="transmembrane region" description="Helical" evidence="8">
    <location>
        <begin position="249"/>
        <end position="271"/>
    </location>
</feature>
<dbReference type="InterPro" id="IPR029052">
    <property type="entry name" value="Metallo-depent_PP-like"/>
</dbReference>
<keyword evidence="7" id="KW-0464">Manganese</keyword>
<organism evidence="9 10">
    <name type="scientific">Ditylenchus dipsaci</name>
    <dbReference type="NCBI Taxonomy" id="166011"/>
    <lineage>
        <taxon>Eukaryota</taxon>
        <taxon>Metazoa</taxon>
        <taxon>Ecdysozoa</taxon>
        <taxon>Nematoda</taxon>
        <taxon>Chromadorea</taxon>
        <taxon>Rhabditida</taxon>
        <taxon>Tylenchina</taxon>
        <taxon>Tylenchomorpha</taxon>
        <taxon>Sphaerularioidea</taxon>
        <taxon>Anguinidae</taxon>
        <taxon>Anguininae</taxon>
        <taxon>Ditylenchus</taxon>
    </lineage>
</organism>
<dbReference type="SUPFAM" id="SSF56300">
    <property type="entry name" value="Metallo-dependent phosphatases"/>
    <property type="match status" value="1"/>
</dbReference>
<dbReference type="InterPro" id="IPR047129">
    <property type="entry name" value="PPA2-like"/>
</dbReference>
<sequence>MDPGWFLNPRGAGWLFGRDVVEKFLETNNLSLICRSHQLVQEGFKYIFDEILCTVWSAPNYCYRCGNIASVLKIKPDGQREVELFNEVSDSDREKPERGQSRWRHERRTNLRRGFEKPRVAGPTLRERLLGPTTGKPFIYGTYALAGASAAGLGMLCYYGLGMSKEQSAVDRSGIWPQYVRDRLQATYGYLTGSLALTAAAGVAASKSPWIMSVASRGSLMAMLGSIALIIGTGMVARSIPYENTAVKHLAWALHTGVLGAMLAPLCALGGPVLLRAAWYTAGVAAGLSATAICAPSEKFLNMAGPLAMGFGVIFVANIGSFFFPVHSALEPVWRLL</sequence>
<dbReference type="GO" id="GO:0046872">
    <property type="term" value="F:metal ion binding"/>
    <property type="evidence" value="ECO:0007669"/>
    <property type="project" value="UniProtKB-KW"/>
</dbReference>
<dbReference type="PRINTS" id="PR00114">
    <property type="entry name" value="STPHPHTASE"/>
</dbReference>
<evidence type="ECO:0000256" key="8">
    <source>
        <dbReference type="SAM" id="Phobius"/>
    </source>
</evidence>
<reference evidence="10" key="1">
    <citation type="submission" date="2022-11" db="UniProtKB">
        <authorList>
            <consortium name="WormBaseParasite"/>
        </authorList>
    </citation>
    <scope>IDENTIFICATION</scope>
</reference>
<dbReference type="Pfam" id="PF01027">
    <property type="entry name" value="Bax1-I"/>
    <property type="match status" value="1"/>
</dbReference>
<name>A0A915EM83_9BILA</name>
<evidence type="ECO:0000313" key="9">
    <source>
        <dbReference type="Proteomes" id="UP000887574"/>
    </source>
</evidence>
<protein>
    <submittedName>
        <fullName evidence="10">Serine/threonine specific protein phosphatases domain-containing protein</fullName>
    </submittedName>
</protein>
<dbReference type="AlphaFoldDB" id="A0A915EM83"/>
<keyword evidence="3" id="KW-0479">Metal-binding</keyword>
<keyword evidence="5 8" id="KW-1133">Transmembrane helix</keyword>
<dbReference type="InterPro" id="IPR006214">
    <property type="entry name" value="Bax_inhibitor_1-related"/>
</dbReference>
<evidence type="ECO:0000256" key="1">
    <source>
        <dbReference type="ARBA" id="ARBA00004141"/>
    </source>
</evidence>